<accession>A0A4P6JPB3</accession>
<sequence>MQETDEPFLRQAIALARNAGQRGADPFGALLVVNGHLVYQTEDHSVDYSDPTAHAELCAISEYCRTSHRFHLHGYTLYTSTEPCVMCAGAIHWARISRVVFSVSLSTLHQLSGGKSKAKTETLLRRGSHTVELVGPLLESEGITAFEGHTFNTKAARHQVLFPPDQ</sequence>
<dbReference type="OrthoDB" id="9802676at2"/>
<keyword evidence="1" id="KW-0479">Metal-binding</keyword>
<dbReference type="GO" id="GO:0016787">
    <property type="term" value="F:hydrolase activity"/>
    <property type="evidence" value="ECO:0007669"/>
    <property type="project" value="InterPro"/>
</dbReference>
<evidence type="ECO:0000256" key="2">
    <source>
        <dbReference type="ARBA" id="ARBA00022833"/>
    </source>
</evidence>
<dbReference type="Proteomes" id="UP000290365">
    <property type="component" value="Chromosome"/>
</dbReference>
<name>A0A4P6JPB3_KTERU</name>
<keyword evidence="2" id="KW-0862">Zinc</keyword>
<organism evidence="4 5">
    <name type="scientific">Ktedonosporobacter rubrisoli</name>
    <dbReference type="NCBI Taxonomy" id="2509675"/>
    <lineage>
        <taxon>Bacteria</taxon>
        <taxon>Bacillati</taxon>
        <taxon>Chloroflexota</taxon>
        <taxon>Ktedonobacteria</taxon>
        <taxon>Ktedonobacterales</taxon>
        <taxon>Ktedonosporobacteraceae</taxon>
        <taxon>Ktedonosporobacter</taxon>
    </lineage>
</organism>
<evidence type="ECO:0000259" key="3">
    <source>
        <dbReference type="PROSITE" id="PS51747"/>
    </source>
</evidence>
<dbReference type="InterPro" id="IPR016192">
    <property type="entry name" value="APOBEC/CMP_deaminase_Zn-bd"/>
</dbReference>
<gene>
    <name evidence="4" type="ORF">EPA93_13930</name>
</gene>
<keyword evidence="5" id="KW-1185">Reference proteome</keyword>
<dbReference type="GO" id="GO:0008270">
    <property type="term" value="F:zinc ion binding"/>
    <property type="evidence" value="ECO:0007669"/>
    <property type="project" value="InterPro"/>
</dbReference>
<dbReference type="RefSeq" id="WP_129888107.1">
    <property type="nucleotide sequence ID" value="NZ_CP035758.1"/>
</dbReference>
<dbReference type="Gene3D" id="3.40.140.10">
    <property type="entry name" value="Cytidine Deaminase, domain 2"/>
    <property type="match status" value="1"/>
</dbReference>
<dbReference type="KEGG" id="kbs:EPA93_13930"/>
<dbReference type="EMBL" id="CP035758">
    <property type="protein sequence ID" value="QBD77043.1"/>
    <property type="molecule type" value="Genomic_DNA"/>
</dbReference>
<feature type="domain" description="CMP/dCMP-type deaminase" evidence="3">
    <location>
        <begin position="3"/>
        <end position="116"/>
    </location>
</feature>
<evidence type="ECO:0000313" key="4">
    <source>
        <dbReference type="EMBL" id="QBD77043.1"/>
    </source>
</evidence>
<dbReference type="PROSITE" id="PS51747">
    <property type="entry name" value="CYT_DCMP_DEAMINASES_2"/>
    <property type="match status" value="1"/>
</dbReference>
<protein>
    <submittedName>
        <fullName evidence="4">Nucleoside deaminase</fullName>
    </submittedName>
</protein>
<evidence type="ECO:0000256" key="1">
    <source>
        <dbReference type="ARBA" id="ARBA00022723"/>
    </source>
</evidence>
<dbReference type="PANTHER" id="PTHR11079:SF162">
    <property type="entry name" value="RIBOFLAVIN BIOSYNTHESIS PROTEIN PYRD, CHLOROPLASTIC"/>
    <property type="match status" value="1"/>
</dbReference>
<dbReference type="AlphaFoldDB" id="A0A4P6JPB3"/>
<dbReference type="Pfam" id="PF00383">
    <property type="entry name" value="dCMP_cyt_deam_1"/>
    <property type="match status" value="1"/>
</dbReference>
<dbReference type="PANTHER" id="PTHR11079">
    <property type="entry name" value="CYTOSINE DEAMINASE FAMILY MEMBER"/>
    <property type="match status" value="1"/>
</dbReference>
<dbReference type="InterPro" id="IPR002125">
    <property type="entry name" value="CMP_dCMP_dom"/>
</dbReference>
<evidence type="ECO:0000313" key="5">
    <source>
        <dbReference type="Proteomes" id="UP000290365"/>
    </source>
</evidence>
<dbReference type="CDD" id="cd01285">
    <property type="entry name" value="nucleoside_deaminase"/>
    <property type="match status" value="1"/>
</dbReference>
<dbReference type="InterPro" id="IPR016193">
    <property type="entry name" value="Cytidine_deaminase-like"/>
</dbReference>
<dbReference type="PROSITE" id="PS00903">
    <property type="entry name" value="CYT_DCMP_DEAMINASES_1"/>
    <property type="match status" value="1"/>
</dbReference>
<proteinExistence type="predicted"/>
<reference evidence="4 5" key="1">
    <citation type="submission" date="2019-01" db="EMBL/GenBank/DDBJ databases">
        <title>Ktedonosporobacter rubrisoli SCAWS-G2.</title>
        <authorList>
            <person name="Huang Y."/>
            <person name="Yan B."/>
        </authorList>
    </citation>
    <scope>NUCLEOTIDE SEQUENCE [LARGE SCALE GENOMIC DNA]</scope>
    <source>
        <strain evidence="4 5">SCAWS-G2</strain>
    </source>
</reference>
<dbReference type="SUPFAM" id="SSF53927">
    <property type="entry name" value="Cytidine deaminase-like"/>
    <property type="match status" value="1"/>
</dbReference>